<evidence type="ECO:0000313" key="3">
    <source>
        <dbReference type="EMBL" id="ACB75624.1"/>
    </source>
</evidence>
<keyword evidence="2" id="KW-0472">Membrane</keyword>
<proteinExistence type="predicted"/>
<keyword evidence="2" id="KW-0812">Transmembrane</keyword>
<accession>B1ZQL5</accession>
<evidence type="ECO:0000256" key="1">
    <source>
        <dbReference type="SAM" id="Coils"/>
    </source>
</evidence>
<reference evidence="3 4" key="1">
    <citation type="journal article" date="2011" name="J. Bacteriol.">
        <title>Genome sequence of the verrucomicrobium Opitutus terrae PB90-1, an abundant inhabitant of rice paddy soil ecosystems.</title>
        <authorList>
            <person name="van Passel M.W."/>
            <person name="Kant R."/>
            <person name="Palva A."/>
            <person name="Copeland A."/>
            <person name="Lucas S."/>
            <person name="Lapidus A."/>
            <person name="Glavina del Rio T."/>
            <person name="Pitluck S."/>
            <person name="Goltsman E."/>
            <person name="Clum A."/>
            <person name="Sun H."/>
            <person name="Schmutz J."/>
            <person name="Larimer F.W."/>
            <person name="Land M.L."/>
            <person name="Hauser L."/>
            <person name="Kyrpides N."/>
            <person name="Mikhailova N."/>
            <person name="Richardson P.P."/>
            <person name="Janssen P.H."/>
            <person name="de Vos W.M."/>
            <person name="Smidt H."/>
        </authorList>
    </citation>
    <scope>NUCLEOTIDE SEQUENCE [LARGE SCALE GENOMIC DNA]</scope>
    <source>
        <strain evidence="4">DSM 11246 / JCM 15787 / PB90-1</strain>
    </source>
</reference>
<dbReference type="HOGENOM" id="CLU_133225_0_0_0"/>
<protein>
    <submittedName>
        <fullName evidence="3">Myosin heavy chain</fullName>
    </submittedName>
</protein>
<sequence>MKKTHVYFLVPLIGLIAFGAVYWNFSEGYEAQLAKEQADIRAKKEEKLREEAKNREKAIQDALAAQERRKAERAAKELKDKADAEARQLAREALEKAQRDQQKLAQQVERLEKDIKLEKDAIAEIEATKKRTIEEQEFLKTYVRQAESNVKSLSEVLDKIAAADNARAQAEALAARARNS</sequence>
<keyword evidence="4" id="KW-1185">Reference proteome</keyword>
<dbReference type="OrthoDB" id="197092at2"/>
<feature type="transmembrane region" description="Helical" evidence="2">
    <location>
        <begin position="6"/>
        <end position="25"/>
    </location>
</feature>
<evidence type="ECO:0000256" key="2">
    <source>
        <dbReference type="SAM" id="Phobius"/>
    </source>
</evidence>
<dbReference type="KEGG" id="ote:Oter_2342"/>
<keyword evidence="1" id="KW-0175">Coiled coil</keyword>
<evidence type="ECO:0000313" key="4">
    <source>
        <dbReference type="Proteomes" id="UP000007013"/>
    </source>
</evidence>
<organism evidence="3 4">
    <name type="scientific">Opitutus terrae (strain DSM 11246 / JCM 15787 / PB90-1)</name>
    <dbReference type="NCBI Taxonomy" id="452637"/>
    <lineage>
        <taxon>Bacteria</taxon>
        <taxon>Pseudomonadati</taxon>
        <taxon>Verrucomicrobiota</taxon>
        <taxon>Opitutia</taxon>
        <taxon>Opitutales</taxon>
        <taxon>Opitutaceae</taxon>
        <taxon>Opitutus</taxon>
    </lineage>
</organism>
<gene>
    <name evidence="3" type="ordered locus">Oter_2342</name>
</gene>
<dbReference type="Proteomes" id="UP000007013">
    <property type="component" value="Chromosome"/>
</dbReference>
<dbReference type="AlphaFoldDB" id="B1ZQL5"/>
<dbReference type="RefSeq" id="WP_012375161.1">
    <property type="nucleotide sequence ID" value="NC_010571.1"/>
</dbReference>
<feature type="coiled-coil region" evidence="1">
    <location>
        <begin position="26"/>
        <end position="180"/>
    </location>
</feature>
<name>B1ZQL5_OPITP</name>
<dbReference type="eggNOG" id="ENOG5032FV9">
    <property type="taxonomic scope" value="Bacteria"/>
</dbReference>
<dbReference type="STRING" id="452637.Oter_2342"/>
<keyword evidence="2" id="KW-1133">Transmembrane helix</keyword>
<dbReference type="EMBL" id="CP001032">
    <property type="protein sequence ID" value="ACB75624.1"/>
    <property type="molecule type" value="Genomic_DNA"/>
</dbReference>